<dbReference type="RefSeq" id="WP_171436948.1">
    <property type="nucleotide sequence ID" value="NZ_JABFJV010000177.1"/>
</dbReference>
<dbReference type="SUPFAM" id="SSF53335">
    <property type="entry name" value="S-adenosyl-L-methionine-dependent methyltransferases"/>
    <property type="match status" value="1"/>
</dbReference>
<feature type="domain" description="Methyltransferase type 11" evidence="1">
    <location>
        <begin position="71"/>
        <end position="165"/>
    </location>
</feature>
<dbReference type="AlphaFoldDB" id="A0A7Y4NUV1"/>
<gene>
    <name evidence="2" type="ORF">HMI49_26085</name>
</gene>
<proteinExistence type="predicted"/>
<accession>A0A7Y4NUV1</accession>
<keyword evidence="2" id="KW-0489">Methyltransferase</keyword>
<dbReference type="Proteomes" id="UP000563426">
    <property type="component" value="Unassembled WGS sequence"/>
</dbReference>
<dbReference type="InterPro" id="IPR013216">
    <property type="entry name" value="Methyltransf_11"/>
</dbReference>
<dbReference type="EMBL" id="JABFJV010000177">
    <property type="protein sequence ID" value="NOK36683.1"/>
    <property type="molecule type" value="Genomic_DNA"/>
</dbReference>
<dbReference type="GO" id="GO:0008757">
    <property type="term" value="F:S-adenosylmethionine-dependent methyltransferase activity"/>
    <property type="evidence" value="ECO:0007669"/>
    <property type="project" value="InterPro"/>
</dbReference>
<keyword evidence="3" id="KW-1185">Reference proteome</keyword>
<reference evidence="2 3" key="1">
    <citation type="submission" date="2020-05" db="EMBL/GenBank/DDBJ databases">
        <authorList>
            <person name="Whitworth D."/>
        </authorList>
    </citation>
    <scope>NUCLEOTIDE SEQUENCE [LARGE SCALE GENOMIC DNA]</scope>
    <source>
        <strain evidence="2 3">AB043B</strain>
    </source>
</reference>
<dbReference type="PANTHER" id="PTHR43591">
    <property type="entry name" value="METHYLTRANSFERASE"/>
    <property type="match status" value="1"/>
</dbReference>
<organism evidence="2 3">
    <name type="scientific">Corallococcus exercitus</name>
    <dbReference type="NCBI Taxonomy" id="2316736"/>
    <lineage>
        <taxon>Bacteria</taxon>
        <taxon>Pseudomonadati</taxon>
        <taxon>Myxococcota</taxon>
        <taxon>Myxococcia</taxon>
        <taxon>Myxococcales</taxon>
        <taxon>Cystobacterineae</taxon>
        <taxon>Myxococcaceae</taxon>
        <taxon>Corallococcus</taxon>
    </lineage>
</organism>
<dbReference type="CDD" id="cd02440">
    <property type="entry name" value="AdoMet_MTases"/>
    <property type="match status" value="1"/>
</dbReference>
<keyword evidence="2" id="KW-0808">Transferase</keyword>
<name>A0A7Y4NUV1_9BACT</name>
<evidence type="ECO:0000313" key="3">
    <source>
        <dbReference type="Proteomes" id="UP000563426"/>
    </source>
</evidence>
<dbReference type="Pfam" id="PF08241">
    <property type="entry name" value="Methyltransf_11"/>
    <property type="match status" value="1"/>
</dbReference>
<evidence type="ECO:0000313" key="2">
    <source>
        <dbReference type="EMBL" id="NOK36683.1"/>
    </source>
</evidence>
<dbReference type="Gene3D" id="3.40.50.150">
    <property type="entry name" value="Vaccinia Virus protein VP39"/>
    <property type="match status" value="1"/>
</dbReference>
<dbReference type="GO" id="GO:0032259">
    <property type="term" value="P:methylation"/>
    <property type="evidence" value="ECO:0007669"/>
    <property type="project" value="UniProtKB-KW"/>
</dbReference>
<comment type="caution">
    <text evidence="2">The sequence shown here is derived from an EMBL/GenBank/DDBJ whole genome shotgun (WGS) entry which is preliminary data.</text>
</comment>
<evidence type="ECO:0000259" key="1">
    <source>
        <dbReference type="Pfam" id="PF08241"/>
    </source>
</evidence>
<sequence length="291" mass="30873">MPSPSESYLLDFHARLAGVTSRWFADAPVQAEAASRGFTTSSVRQPGETASSTYALLEAVVPGDARPLTVLDLACGDGHLLELLARRKQPGMSLVGLDMSAHELDAARARLNGAATLIQGRAQSLPFGDASVDVVLSHLALMLMDDVETVLAELLRVLKPGGQVSIVVGGDMVPGQALEVFAALLKPVLSAEAVPPAKLGDARVRSVDGLRELFAKGFADVTVRSLSVQGDGSPREVWESLLTTYDADRLSPAAQASLQAAFLQAVEPLRRSDGSVPLRWGMRQLTATRQR</sequence>
<dbReference type="InterPro" id="IPR029063">
    <property type="entry name" value="SAM-dependent_MTases_sf"/>
</dbReference>
<protein>
    <submittedName>
        <fullName evidence="2">Methyltransferase domain-containing protein</fullName>
    </submittedName>
</protein>
<dbReference type="PANTHER" id="PTHR43591:SF24">
    <property type="entry name" value="2-METHOXY-6-POLYPRENYL-1,4-BENZOQUINOL METHYLASE, MITOCHONDRIAL"/>
    <property type="match status" value="1"/>
</dbReference>